<evidence type="ECO:0000256" key="1">
    <source>
        <dbReference type="ARBA" id="ARBA00022603"/>
    </source>
</evidence>
<keyword evidence="2 4" id="KW-0808">Transferase</keyword>
<keyword evidence="5" id="KW-1185">Reference proteome</keyword>
<comment type="caution">
    <text evidence="4">The sequence shown here is derived from an EMBL/GenBank/DDBJ whole genome shotgun (WGS) entry which is preliminary data.</text>
</comment>
<dbReference type="PANTHER" id="PTHR10509:SF85">
    <property type="entry name" value="O-METHYLTRANSFERASE RV1220C-RELATED"/>
    <property type="match status" value="1"/>
</dbReference>
<evidence type="ECO:0000256" key="3">
    <source>
        <dbReference type="ARBA" id="ARBA00022691"/>
    </source>
</evidence>
<dbReference type="Gene3D" id="3.40.50.150">
    <property type="entry name" value="Vaccinia Virus protein VP39"/>
    <property type="match status" value="1"/>
</dbReference>
<dbReference type="InterPro" id="IPR002935">
    <property type="entry name" value="SAM_O-MeTrfase"/>
</dbReference>
<evidence type="ECO:0000313" key="4">
    <source>
        <dbReference type="EMBL" id="NLS09546.1"/>
    </source>
</evidence>
<organism evidence="4 5">
    <name type="scientific">Nesterenkonia sedimenti</name>
    <dbReference type="NCBI Taxonomy" id="1463632"/>
    <lineage>
        <taxon>Bacteria</taxon>
        <taxon>Bacillati</taxon>
        <taxon>Actinomycetota</taxon>
        <taxon>Actinomycetes</taxon>
        <taxon>Micrococcales</taxon>
        <taxon>Micrococcaceae</taxon>
        <taxon>Nesterenkonia</taxon>
    </lineage>
</organism>
<dbReference type="Proteomes" id="UP000523139">
    <property type="component" value="Unassembled WGS sequence"/>
</dbReference>
<accession>A0A7X8TIU0</accession>
<dbReference type="GO" id="GO:0008757">
    <property type="term" value="F:S-adenosylmethionine-dependent methyltransferase activity"/>
    <property type="evidence" value="ECO:0007669"/>
    <property type="project" value="TreeGrafter"/>
</dbReference>
<dbReference type="Pfam" id="PF01596">
    <property type="entry name" value="Methyltransf_3"/>
    <property type="match status" value="1"/>
</dbReference>
<dbReference type="PANTHER" id="PTHR10509">
    <property type="entry name" value="O-METHYLTRANSFERASE-RELATED"/>
    <property type="match status" value="1"/>
</dbReference>
<reference evidence="4 5" key="1">
    <citation type="submission" date="2020-04" db="EMBL/GenBank/DDBJ databases">
        <title>Nesterenkonia sp. nov., isolated from marine sediment.</title>
        <authorList>
            <person name="Zhang G."/>
        </authorList>
    </citation>
    <scope>NUCLEOTIDE SEQUENCE [LARGE SCALE GENOMIC DNA]</scope>
    <source>
        <strain evidence="4 5">MY13</strain>
    </source>
</reference>
<dbReference type="PROSITE" id="PS51682">
    <property type="entry name" value="SAM_OMT_I"/>
    <property type="match status" value="1"/>
</dbReference>
<dbReference type="CDD" id="cd02440">
    <property type="entry name" value="AdoMet_MTases"/>
    <property type="match status" value="1"/>
</dbReference>
<keyword evidence="3" id="KW-0949">S-adenosyl-L-methionine</keyword>
<dbReference type="EMBL" id="JABAHY010000004">
    <property type="protein sequence ID" value="NLS09546.1"/>
    <property type="molecule type" value="Genomic_DNA"/>
</dbReference>
<dbReference type="InterPro" id="IPR050362">
    <property type="entry name" value="Cation-dep_OMT"/>
</dbReference>
<proteinExistence type="predicted"/>
<dbReference type="GO" id="GO:0032259">
    <property type="term" value="P:methylation"/>
    <property type="evidence" value="ECO:0007669"/>
    <property type="project" value="UniProtKB-KW"/>
</dbReference>
<dbReference type="GO" id="GO:0008171">
    <property type="term" value="F:O-methyltransferase activity"/>
    <property type="evidence" value="ECO:0007669"/>
    <property type="project" value="InterPro"/>
</dbReference>
<dbReference type="InterPro" id="IPR029063">
    <property type="entry name" value="SAM-dependent_MTases_sf"/>
</dbReference>
<gene>
    <name evidence="4" type="ORF">HGQ17_05885</name>
</gene>
<dbReference type="RefSeq" id="WP_168887048.1">
    <property type="nucleotide sequence ID" value="NZ_JABAHY010000004.1"/>
</dbReference>
<name>A0A7X8TIU0_9MICC</name>
<keyword evidence="1 4" id="KW-0489">Methyltransferase</keyword>
<dbReference type="AlphaFoldDB" id="A0A7X8TIU0"/>
<evidence type="ECO:0000313" key="5">
    <source>
        <dbReference type="Proteomes" id="UP000523139"/>
    </source>
</evidence>
<protein>
    <submittedName>
        <fullName evidence="4">Methyltransferase domain-containing protein</fullName>
    </submittedName>
</protein>
<evidence type="ECO:0000256" key="2">
    <source>
        <dbReference type="ARBA" id="ARBA00022679"/>
    </source>
</evidence>
<sequence length="215" mass="22534">MPAQNAKHASWAYAEEHLPEDELFAEARQAAVDLGVPSPSEGTLALLTTLAAIGPARGIVEIGTGVGLSGTALLRGAAKDAVLTGIDADSDAVSIARRLFRSEPIAAAKTRLITGKATEVLPRLTTAGYDLVHIGAGVDEMEFYAQQGLRLLKPAGILVISDALAGDRVVKPAVRDPEVQALRAVERSLREDQRTVTSLLPTGTGVLVAVKQSRQ</sequence>
<dbReference type="SUPFAM" id="SSF53335">
    <property type="entry name" value="S-adenosyl-L-methionine-dependent methyltransferases"/>
    <property type="match status" value="1"/>
</dbReference>